<dbReference type="Proteomes" id="UP000266693">
    <property type="component" value="Unassembled WGS sequence"/>
</dbReference>
<reference evidence="2 3" key="1">
    <citation type="submission" date="2018-08" db="EMBL/GenBank/DDBJ databases">
        <title>The multiple taxonomic identification of Sphingomonas gilva.</title>
        <authorList>
            <person name="Zhu D."/>
            <person name="Zheng S."/>
        </authorList>
    </citation>
    <scope>NUCLEOTIDE SEQUENCE [LARGE SCALE GENOMIC DNA]</scope>
    <source>
        <strain evidence="2 3">ZDH117</strain>
    </source>
</reference>
<dbReference type="AlphaFoldDB" id="A0A396RN03"/>
<dbReference type="RefSeq" id="WP_118863975.1">
    <property type="nucleotide sequence ID" value="NZ_QWLV01000003.1"/>
</dbReference>
<name>A0A396RN03_9SPHN</name>
<evidence type="ECO:0000313" key="2">
    <source>
        <dbReference type="EMBL" id="RHW17709.1"/>
    </source>
</evidence>
<evidence type="ECO:0000256" key="1">
    <source>
        <dbReference type="SAM" id="MobiDB-lite"/>
    </source>
</evidence>
<dbReference type="OrthoDB" id="7596860at2"/>
<comment type="caution">
    <text evidence="2">The sequence shown here is derived from an EMBL/GenBank/DDBJ whole genome shotgun (WGS) entry which is preliminary data.</text>
</comment>
<dbReference type="PROSITE" id="PS51257">
    <property type="entry name" value="PROKAR_LIPOPROTEIN"/>
    <property type="match status" value="1"/>
</dbReference>
<proteinExistence type="predicted"/>
<organism evidence="2 3">
    <name type="scientific">Sphingomonas gilva</name>
    <dbReference type="NCBI Taxonomy" id="2305907"/>
    <lineage>
        <taxon>Bacteria</taxon>
        <taxon>Pseudomonadati</taxon>
        <taxon>Pseudomonadota</taxon>
        <taxon>Alphaproteobacteria</taxon>
        <taxon>Sphingomonadales</taxon>
        <taxon>Sphingomonadaceae</taxon>
        <taxon>Sphingomonas</taxon>
    </lineage>
</organism>
<accession>A0A396RN03</accession>
<feature type="compositionally biased region" description="Basic and acidic residues" evidence="1">
    <location>
        <begin position="55"/>
        <end position="77"/>
    </location>
</feature>
<protein>
    <submittedName>
        <fullName evidence="2">Uncharacterized protein</fullName>
    </submittedName>
</protein>
<dbReference type="EMBL" id="QWLV01000003">
    <property type="protein sequence ID" value="RHW17709.1"/>
    <property type="molecule type" value="Genomic_DNA"/>
</dbReference>
<gene>
    <name evidence="2" type="ORF">D1610_09750</name>
</gene>
<sequence length="77" mass="8209">MRYLALIAALALAACGSQKELRPAQGQSLPPAPFGAEAPRTADQLIAPDAQARPARSDEVLTESQDRPADRFDLPPQ</sequence>
<keyword evidence="3" id="KW-1185">Reference proteome</keyword>
<feature type="region of interest" description="Disordered" evidence="1">
    <location>
        <begin position="21"/>
        <end position="77"/>
    </location>
</feature>
<evidence type="ECO:0000313" key="3">
    <source>
        <dbReference type="Proteomes" id="UP000266693"/>
    </source>
</evidence>